<dbReference type="GO" id="GO:0090090">
    <property type="term" value="P:negative regulation of canonical Wnt signaling pathway"/>
    <property type="evidence" value="ECO:0007669"/>
    <property type="project" value="TreeGrafter"/>
</dbReference>
<feature type="compositionally biased region" description="Low complexity" evidence="7">
    <location>
        <begin position="2065"/>
        <end position="2074"/>
    </location>
</feature>
<dbReference type="GO" id="GO:0016342">
    <property type="term" value="C:catenin complex"/>
    <property type="evidence" value="ECO:0007669"/>
    <property type="project" value="TreeGrafter"/>
</dbReference>
<feature type="compositionally biased region" description="Basic and acidic residues" evidence="7">
    <location>
        <begin position="2192"/>
        <end position="2215"/>
    </location>
</feature>
<feature type="region of interest" description="Disordered" evidence="7">
    <location>
        <begin position="1565"/>
        <end position="1674"/>
    </location>
</feature>
<feature type="region of interest" description="Disordered" evidence="7">
    <location>
        <begin position="139"/>
        <end position="186"/>
    </location>
</feature>
<dbReference type="Gene3D" id="1.10.287.450">
    <property type="entry name" value="Helix hairpin bin"/>
    <property type="match status" value="1"/>
</dbReference>
<feature type="compositionally biased region" description="Basic and acidic residues" evidence="7">
    <location>
        <begin position="2666"/>
        <end position="2682"/>
    </location>
</feature>
<feature type="region of interest" description="Disordered" evidence="7">
    <location>
        <begin position="1"/>
        <end position="71"/>
    </location>
</feature>
<feature type="coiled-coil region" evidence="6">
    <location>
        <begin position="193"/>
        <end position="227"/>
    </location>
</feature>
<feature type="compositionally biased region" description="Low complexity" evidence="7">
    <location>
        <begin position="2731"/>
        <end position="2741"/>
    </location>
</feature>
<feature type="region of interest" description="Disordered" evidence="7">
    <location>
        <begin position="1013"/>
        <end position="1056"/>
    </location>
</feature>
<feature type="repeat" description="ARM" evidence="5">
    <location>
        <begin position="704"/>
        <end position="746"/>
    </location>
</feature>
<keyword evidence="2" id="KW-0879">Wnt signaling pathway</keyword>
<dbReference type="InterPro" id="IPR009232">
    <property type="entry name" value="EB1-bd"/>
</dbReference>
<dbReference type="Pfam" id="PF11414">
    <property type="entry name" value="Suppressor_APC"/>
    <property type="match status" value="1"/>
</dbReference>
<feature type="compositionally biased region" description="Polar residues" evidence="7">
    <location>
        <begin position="3057"/>
        <end position="3068"/>
    </location>
</feature>
<name>A0AAJ7U544_PETMA</name>
<dbReference type="InterPro" id="IPR041257">
    <property type="entry name" value="APC_rep"/>
</dbReference>
<evidence type="ECO:0000256" key="3">
    <source>
        <dbReference type="ARBA" id="ARBA00022737"/>
    </source>
</evidence>
<dbReference type="GO" id="GO:0044877">
    <property type="term" value="F:protein-containing complex binding"/>
    <property type="evidence" value="ECO:0007669"/>
    <property type="project" value="UniProtKB-ARBA"/>
</dbReference>
<feature type="compositionally biased region" description="Low complexity" evidence="7">
    <location>
        <begin position="2974"/>
        <end position="2989"/>
    </location>
</feature>
<dbReference type="Pfam" id="PF05972">
    <property type="entry name" value="APC_15aa"/>
    <property type="match status" value="1"/>
</dbReference>
<dbReference type="InterPro" id="IPR009224">
    <property type="entry name" value="SAMP"/>
</dbReference>
<feature type="compositionally biased region" description="Basic and acidic residues" evidence="7">
    <location>
        <begin position="2939"/>
        <end position="2951"/>
    </location>
</feature>
<dbReference type="GO" id="GO:0016055">
    <property type="term" value="P:Wnt signaling pathway"/>
    <property type="evidence" value="ECO:0007669"/>
    <property type="project" value="UniProtKB-KW"/>
</dbReference>
<dbReference type="GO" id="GO:0030877">
    <property type="term" value="C:beta-catenin destruction complex"/>
    <property type="evidence" value="ECO:0007669"/>
    <property type="project" value="TreeGrafter"/>
</dbReference>
<feature type="compositionally biased region" description="Low complexity" evidence="7">
    <location>
        <begin position="2534"/>
        <end position="2549"/>
    </location>
</feature>
<dbReference type="GO" id="GO:0005634">
    <property type="term" value="C:nucleus"/>
    <property type="evidence" value="ECO:0007669"/>
    <property type="project" value="UniProtKB-ARBA"/>
</dbReference>
<evidence type="ECO:0000313" key="11">
    <source>
        <dbReference type="RefSeq" id="XP_032829899.1"/>
    </source>
</evidence>
<dbReference type="InterPro" id="IPR009240">
    <property type="entry name" value="APC_15aa_rpt"/>
</dbReference>
<feature type="region of interest" description="Disordered" evidence="7">
    <location>
        <begin position="1086"/>
        <end position="1133"/>
    </location>
</feature>
<dbReference type="FunFam" id="1.25.10.10:FF:000035">
    <property type="entry name" value="adenomatous polyposis coli protein 2"/>
    <property type="match status" value="1"/>
</dbReference>
<dbReference type="InterPro" id="IPR009223">
    <property type="entry name" value="APC_rpt"/>
</dbReference>
<dbReference type="GO" id="GO:0001708">
    <property type="term" value="P:cell fate specification"/>
    <property type="evidence" value="ECO:0007669"/>
    <property type="project" value="TreeGrafter"/>
</dbReference>
<feature type="compositionally biased region" description="Acidic residues" evidence="7">
    <location>
        <begin position="1604"/>
        <end position="1614"/>
    </location>
</feature>
<feature type="compositionally biased region" description="Polar residues" evidence="7">
    <location>
        <begin position="2954"/>
        <end position="2973"/>
    </location>
</feature>
<dbReference type="KEGG" id="pmrn:116953634"/>
<evidence type="ECO:0000256" key="2">
    <source>
        <dbReference type="ARBA" id="ARBA00022687"/>
    </source>
</evidence>
<comment type="similarity">
    <text evidence="1">Belongs to the adenomatous polyposis coli (APC) family.</text>
</comment>
<dbReference type="Pfam" id="PF05923">
    <property type="entry name" value="APC_r"/>
    <property type="match status" value="8"/>
</dbReference>
<dbReference type="CTD" id="10297"/>
<dbReference type="Pfam" id="PF16633">
    <property type="entry name" value="APC_u9"/>
    <property type="match status" value="1"/>
</dbReference>
<feature type="compositionally biased region" description="Low complexity" evidence="7">
    <location>
        <begin position="959"/>
        <end position="974"/>
    </location>
</feature>
<feature type="compositionally biased region" description="Low complexity" evidence="7">
    <location>
        <begin position="2571"/>
        <end position="2585"/>
    </location>
</feature>
<accession>A0AAJ7U544</accession>
<feature type="compositionally biased region" description="Low complexity" evidence="7">
    <location>
        <begin position="2403"/>
        <end position="2431"/>
    </location>
</feature>
<evidence type="ECO:0000259" key="8">
    <source>
        <dbReference type="Pfam" id="PF05937"/>
    </source>
</evidence>
<feature type="compositionally biased region" description="Basic and acidic residues" evidence="7">
    <location>
        <begin position="2640"/>
        <end position="2649"/>
    </location>
</feature>
<evidence type="ECO:0000256" key="5">
    <source>
        <dbReference type="PROSITE-ProRule" id="PRU00259"/>
    </source>
</evidence>
<feature type="compositionally biased region" description="Polar residues" evidence="7">
    <location>
        <begin position="1841"/>
        <end position="1853"/>
    </location>
</feature>
<dbReference type="FunFam" id="1.10.287.450:FF:000001">
    <property type="entry name" value="adenomatous polyposis coli protein isoform X1"/>
    <property type="match status" value="1"/>
</dbReference>
<feature type="compositionally biased region" description="Basic and acidic residues" evidence="7">
    <location>
        <begin position="2742"/>
        <end position="2753"/>
    </location>
</feature>
<dbReference type="GO" id="GO:0030054">
    <property type="term" value="C:cell junction"/>
    <property type="evidence" value="ECO:0007669"/>
    <property type="project" value="UniProtKB-ARBA"/>
</dbReference>
<dbReference type="SUPFAM" id="SSF48371">
    <property type="entry name" value="ARM repeat"/>
    <property type="match status" value="1"/>
</dbReference>
<dbReference type="Proteomes" id="UP001318040">
    <property type="component" value="Chromosome 52"/>
</dbReference>
<feature type="region of interest" description="Disordered" evidence="7">
    <location>
        <begin position="2281"/>
        <end position="3068"/>
    </location>
</feature>
<dbReference type="GO" id="GO:0007389">
    <property type="term" value="P:pattern specification process"/>
    <property type="evidence" value="ECO:0007669"/>
    <property type="project" value="TreeGrafter"/>
</dbReference>
<dbReference type="GO" id="GO:0007026">
    <property type="term" value="P:negative regulation of microtubule depolymerization"/>
    <property type="evidence" value="ECO:0007669"/>
    <property type="project" value="TreeGrafter"/>
</dbReference>
<feature type="region of interest" description="Disordered" evidence="7">
    <location>
        <begin position="1710"/>
        <end position="2115"/>
    </location>
</feature>
<evidence type="ECO:0000256" key="1">
    <source>
        <dbReference type="ARBA" id="ARBA00009051"/>
    </source>
</evidence>
<dbReference type="InterPro" id="IPR009234">
    <property type="entry name" value="APC_basic_dom"/>
</dbReference>
<feature type="compositionally biased region" description="Basic and acidic residues" evidence="7">
    <location>
        <begin position="2614"/>
        <end position="2625"/>
    </location>
</feature>
<dbReference type="InterPro" id="IPR026818">
    <property type="entry name" value="Apc_fam"/>
</dbReference>
<dbReference type="PANTHER" id="PTHR12607">
    <property type="entry name" value="ADENOMATOUS POLYPOSIS COLI PROTEIN FAMILY"/>
    <property type="match status" value="1"/>
</dbReference>
<reference evidence="11" key="1">
    <citation type="submission" date="2025-08" db="UniProtKB">
        <authorList>
            <consortium name="RefSeq"/>
        </authorList>
    </citation>
    <scope>IDENTIFICATION</scope>
    <source>
        <tissue evidence="11">Sperm</tissue>
    </source>
</reference>
<dbReference type="InterPro" id="IPR000225">
    <property type="entry name" value="Armadillo"/>
</dbReference>
<dbReference type="Pfam" id="PF00514">
    <property type="entry name" value="Arm"/>
    <property type="match status" value="1"/>
</dbReference>
<feature type="region of interest" description="Disordered" evidence="7">
    <location>
        <begin position="903"/>
        <end position="922"/>
    </location>
</feature>
<dbReference type="GO" id="GO:0045295">
    <property type="term" value="F:gamma-catenin binding"/>
    <property type="evidence" value="ECO:0007669"/>
    <property type="project" value="TreeGrafter"/>
</dbReference>
<feature type="compositionally biased region" description="Basic and acidic residues" evidence="7">
    <location>
        <begin position="2879"/>
        <end position="2889"/>
    </location>
</feature>
<feature type="compositionally biased region" description="Basic residues" evidence="7">
    <location>
        <begin position="1781"/>
        <end position="1790"/>
    </location>
</feature>
<keyword evidence="3" id="KW-0677">Repeat</keyword>
<feature type="compositionally biased region" description="Low complexity" evidence="7">
    <location>
        <begin position="142"/>
        <end position="154"/>
    </location>
</feature>
<dbReference type="Pfam" id="PF18797">
    <property type="entry name" value="APC_rep"/>
    <property type="match status" value="1"/>
</dbReference>
<sequence>MRNVGRVATSLAEIDNNQSLPPARSPSLGACGRTAVASHREHSAGGLETSESDAARTSPPPSTALRVTAPDSRTCDWGNSCGEFEEVLKQLQSSVKGDTLEMAAAATPEALLDRLKDLEGVCRGGVKLRSKVVLCSNGGDGSPLSSRSGDSSPTAGGGGGGSSSSTASAGTTGAGGHKPRSCLNGSRRSAGYLEELEKERSLLLAEIEREEREKDWYYAQLQNLTKRIDGLPLTDGHYLQTDVTRRELELEAQNIRTAMEERLGTCQQMAQRAQVDVLRIKEIDQEIARVRQLLHEAQGVGSDGESSGGQEHDVGSVMSFSSTCSLPRQPASHLGTKVTEDVRVQVEMVYSLLSMLGTHDKDDMSRTLLAMSSSQDSCIAMRQSGCLPLLIQLLHGNNKDSSLLGAAKGNREARARASAALHNIVHSQPDDKRGHREMRVLHLLEQIRAYCEACWEWQDGREAAGGGAAASAIAADVSSVGKPSPVENQIGPAICVLMKLSFDEDHRHAMNELGGLQAIAELLQADCEMFAMTSDQYNVTLRRYAGMALTNLTFGDVANKATLCSMRGCMRGMVAQLKADSEDLRQVIASVLRNLSWRADVTSKKILREVGSVSALTKCALEVKKESTLKSVLSALWNLSAHCTENKADICAVVGALGFLVDTLAYRSQTNTLAIIESGGGILRNVSSLIATNEDYRQTLREHNCLQTLLQHLKSHSLTIVSNACGTLWNLSARNARDQEALWDMGAVAMLKNLIHSKHKMIAMGSAAALRNLMANRPAKYKDANILSPDSGMPTLAVRKQRALEAELDAQNLTETFDNIDNLSPKAQHRSKSAHKPQRHGLVSEYVLDGGGGGGGRKNGVNVCRADAAAGGGGEPAALSPFVNSPLLHGHHHHNLYPKERHHLPADGAKGESPALGAEREPRAADAYRVGGAMEAVPDVSKHSRVAWAIEDAAAAAAGSSASSVDGARSLSSDGRGGGTSYLQANAPGYGKADGQSRGFQYHYGGVEFKAAHRDGGRAGGKNAHSKGASGKAPSDSAAFEKEKGKYHSYGKYPPDLAQKIHSANHLDENDSETDTPINYSLKYSDEQLNSGRQSPSRGSDVWVRQKQEAESGDKQSAEKGLAGQFPGYCKRPQYTPQHQAAAQFYPMRPGGGDGGGGGKREPPVERRINAADCQDDDYEDDKPTNYSERYSEEENQEEEEAAALGGYRIKLPEKGRVRDEPIDYSLKYPAEYGPTGHKLFMGVKKMSAEKESAHVAGKPANVRVSKLAARDGNAAAGAAGEPGQGLYANRQAASGDKMQTFCLEGTPICFSRCSSLSSLSSADDGMETSHHPPSGKSGAGRANVRIVDLAEDGAREEESPEPSPAARRAKAARHHGEGAHHKTVDFSGAKSPSKSGSQTPKSPLDHYVQETPLVFSRCSSVSSLDSYPDSSIASSIQSDPVSGTVSGVISPSELPDSPGQTMPPSRSKTPPPPQLRSERPDDDDEGREGPGGAGAKPDGGRQPWRGKADAGAQGTQSRDSLLHFETEATPDGFSCASSLSALSMDEPLIAKDLELRGAALAAVEEEAAAEAASPEAAQNSSAPASAERARRGRRAEESSNAEALEDSEDDSNILEECINSAMPTKSTAAKQKKDAAAAPSHKASGAKGRTAATAAAAPKKPSQLPLYQARGGTRLPVQAPKHVSFTSEIFNRDVPNVYCTEGTPINFSTATSLSDLTFDSPPNEATGDAAEKRDAVPTEGRSNDEEEGGRAAAGSPGAGGAKSSENDILAECISSAMPKGKSHKPHRVKKIMDQMQQGPAAGGESAKSKLPSLRSAAQGRLLLQPTPASDSLKTYCTEGTPVNFSTATSLSDLTADDTAERREGVEAAPAPARRPPARHEARRGGHQGPPAAAAAREEQPRPGFSSDSPLHFTPIEGTPYCFSRNDSLSSLDFEDDETDLAGDKAGLKTDGAATDAPSGGPRGPEDRTAARGPGKKSGEASAVGRGGGYHKGPKSGPPAAKGVHKPAAIPEEGQKLGTKLPKGLPKLVATSQLPRAEKNADKRGSGLEEQVQRFAVEDTPVSFSRNSSLSSLSDIDRDNNNRGGARTAGGGEGGGAAERPPAQAKAEPSAYAPRAFRVEDTPMCFSRNSSLSSLSVDSEDDLLQECISSAMPQRRKQQHARKAEAEEQGAAGGGAPDPSVRRLRARGQEAAVRDHGPGTVEPERDNEGAAENHKGGVPVERFDSPSSEKIGSPDSESFDWKAIQEGANSIVSSLNQAAACLSRRASSDSDSILSLVSGLSLGSPLHMTPEHENKSLSGGRGGSPRIVKAAEKGGGGGGGGERRKGDEEAAPKVVKGGKKVYRSGITGKARPSSDSAVPCLSRPAQPPAATVPVVTRGRATTPSPGLRNPSPTASPAPKKPMAKTPVGSKSPASARAPAGPSRSISAPARSDTSSAARPALSLGPVTPKAAGSRLEQLAGARILQSPGRKSLSPGRASTSPGRNSFPSGRGGARGAAAGGRGGQTSAGTSSPNAPSSRSSSSGNLACLPTSGNLSCLPSSRSLGSSTPPRQITPPKGGGAAGSRVDGNGAAGRPEPAGARGSPGAKMVAQTSGRSGGIPAKRVELARMSSTRSSESESERSEKPALVRQSTFIKETPSPDLRKKLKESASCESVSGLPELSPNSERGLEERGGGAGGAEERAGNGARARPSRSQSRSPTRVPTGRSGTWKREGSKHSSSLPRVGTWRRVGSSSSILSASSESSEKTRSEDAKPRQGAAVFKALGGGGAKGHPPNGGKARPDKLHPNAQAGQAATEKRGNALQSGQHLTTDRASKTGPVHGTGISDGPSGGESGHRSRGTWRKLRDAADVSASPPPPPQQQRTVEANHEPALQMAPAVSKTEDVWVRIEDCPINNPRSSKSASGSDGAATSPDKTSQSGLDDFSEGGTCSRDASTLSLNHEADGGDGERERPPSAGQQSPELESQPTLSEKTPFSSNSSSKHSSPSGAVSVRVTPFNYVPSPRKSSADASSGAGGGGGGVVVAAARPSQIPTPVVGKRHEEPKAEGGGGGDADDANTKLHSGSYLVTSV</sequence>
<feature type="domain" description="Adenomatous polyposis coli protein basic" evidence="9">
    <location>
        <begin position="2374"/>
        <end position="2737"/>
    </location>
</feature>
<feature type="compositionally biased region" description="Gly residues" evidence="7">
    <location>
        <begin position="2087"/>
        <end position="2097"/>
    </location>
</feature>
<dbReference type="SUPFAM" id="SSF82931">
    <property type="entry name" value="Tumor suppressor gene product Apc"/>
    <property type="match status" value="1"/>
</dbReference>
<feature type="compositionally biased region" description="Basic and acidic residues" evidence="7">
    <location>
        <begin position="2321"/>
        <end position="2331"/>
    </location>
</feature>
<keyword evidence="10" id="KW-1185">Reference proteome</keyword>
<feature type="compositionally biased region" description="Basic and acidic residues" evidence="7">
    <location>
        <begin position="1375"/>
        <end position="1385"/>
    </location>
</feature>
<dbReference type="Pfam" id="PF05924">
    <property type="entry name" value="SAMP"/>
    <property type="match status" value="3"/>
</dbReference>
<dbReference type="InterPro" id="IPR016024">
    <property type="entry name" value="ARM-type_fold"/>
</dbReference>
<feature type="compositionally biased region" description="Low complexity" evidence="7">
    <location>
        <begin position="2683"/>
        <end position="2698"/>
    </location>
</feature>
<feature type="region of interest" description="Disordered" evidence="7">
    <location>
        <begin position="1145"/>
        <end position="1164"/>
    </location>
</feature>
<feature type="compositionally biased region" description="Polar residues" evidence="7">
    <location>
        <begin position="2476"/>
        <end position="2487"/>
    </location>
</feature>
<dbReference type="InterPro" id="IPR011989">
    <property type="entry name" value="ARM-like"/>
</dbReference>
<dbReference type="GO" id="GO:0120025">
    <property type="term" value="C:plasma membrane bounded cell projection"/>
    <property type="evidence" value="ECO:0007669"/>
    <property type="project" value="UniProtKB-ARBA"/>
</dbReference>
<organism evidence="10 11">
    <name type="scientific">Petromyzon marinus</name>
    <name type="common">Sea lamprey</name>
    <dbReference type="NCBI Taxonomy" id="7757"/>
    <lineage>
        <taxon>Eukaryota</taxon>
        <taxon>Metazoa</taxon>
        <taxon>Chordata</taxon>
        <taxon>Craniata</taxon>
        <taxon>Vertebrata</taxon>
        <taxon>Cyclostomata</taxon>
        <taxon>Hyperoartia</taxon>
        <taxon>Petromyzontiformes</taxon>
        <taxon>Petromyzontidae</taxon>
        <taxon>Petromyzon</taxon>
    </lineage>
</organism>
<dbReference type="SMART" id="SM00185">
    <property type="entry name" value="ARM"/>
    <property type="match status" value="6"/>
</dbReference>
<feature type="compositionally biased region" description="Polar residues" evidence="7">
    <location>
        <begin position="1087"/>
        <end position="1098"/>
    </location>
</feature>
<gene>
    <name evidence="11" type="primary">LOC116953634</name>
</gene>
<feature type="compositionally biased region" description="Low complexity" evidence="7">
    <location>
        <begin position="2016"/>
        <end position="2028"/>
    </location>
</feature>
<feature type="region of interest" description="Disordered" evidence="7">
    <location>
        <begin position="1321"/>
        <end position="1406"/>
    </location>
</feature>
<dbReference type="GO" id="GO:0008013">
    <property type="term" value="F:beta-catenin binding"/>
    <property type="evidence" value="ECO:0007669"/>
    <property type="project" value="InterPro"/>
</dbReference>
<feature type="compositionally biased region" description="Low complexity" evidence="7">
    <location>
        <begin position="1637"/>
        <end position="1663"/>
    </location>
</feature>
<feature type="compositionally biased region" description="Basic and acidic residues" evidence="7">
    <location>
        <begin position="2036"/>
        <end position="2047"/>
    </location>
</feature>
<feature type="compositionally biased region" description="Polar residues" evidence="7">
    <location>
        <begin position="1391"/>
        <end position="1402"/>
    </location>
</feature>
<dbReference type="PROSITE" id="PS50176">
    <property type="entry name" value="ARM_REPEAT"/>
    <property type="match status" value="1"/>
</dbReference>
<dbReference type="RefSeq" id="XP_032829899.1">
    <property type="nucleotide sequence ID" value="XM_032974008.1"/>
</dbReference>
<protein>
    <submittedName>
        <fullName evidence="11">Adenomatous polyposis coli protein-like isoform X1</fullName>
    </submittedName>
</protein>
<feature type="compositionally biased region" description="Low complexity" evidence="7">
    <location>
        <begin position="2510"/>
        <end position="2522"/>
    </location>
</feature>
<evidence type="ECO:0000256" key="7">
    <source>
        <dbReference type="SAM" id="MobiDB-lite"/>
    </source>
</evidence>
<evidence type="ECO:0000313" key="10">
    <source>
        <dbReference type="Proteomes" id="UP001318040"/>
    </source>
</evidence>
<proteinExistence type="inferred from homology"/>
<dbReference type="GO" id="GO:0008017">
    <property type="term" value="F:microtubule binding"/>
    <property type="evidence" value="ECO:0007669"/>
    <property type="project" value="InterPro"/>
</dbReference>
<dbReference type="PANTHER" id="PTHR12607:SF11">
    <property type="entry name" value="ADENOMATOUS POLYPOSIS COLI PROTEIN"/>
    <property type="match status" value="1"/>
</dbReference>
<keyword evidence="4 6" id="KW-0175">Coiled coil</keyword>
<dbReference type="Pfam" id="PF05937">
    <property type="entry name" value="EB1_binding"/>
    <property type="match status" value="1"/>
</dbReference>
<dbReference type="GO" id="GO:0007399">
    <property type="term" value="P:nervous system development"/>
    <property type="evidence" value="ECO:0007669"/>
    <property type="project" value="TreeGrafter"/>
</dbReference>
<feature type="region of interest" description="Disordered" evidence="7">
    <location>
        <begin position="299"/>
        <end position="322"/>
    </location>
</feature>
<feature type="region of interest" description="Disordered" evidence="7">
    <location>
        <begin position="1422"/>
        <end position="1526"/>
    </location>
</feature>
<feature type="region of interest" description="Disordered" evidence="7">
    <location>
        <begin position="959"/>
        <end position="983"/>
    </location>
</feature>
<feature type="compositionally biased region" description="Low complexity" evidence="7">
    <location>
        <begin position="1570"/>
        <end position="1587"/>
    </location>
</feature>
<feature type="compositionally biased region" description="Basic and acidic residues" evidence="7">
    <location>
        <begin position="1104"/>
        <end position="1118"/>
    </location>
</feature>
<feature type="compositionally biased region" description="Low complexity" evidence="7">
    <location>
        <begin position="2897"/>
        <end position="2910"/>
    </location>
</feature>
<feature type="region of interest" description="Disordered" evidence="7">
    <location>
        <begin position="1170"/>
        <end position="1208"/>
    </location>
</feature>
<feature type="region of interest" description="Disordered" evidence="7">
    <location>
        <begin position="2146"/>
        <end position="2242"/>
    </location>
</feature>
<evidence type="ECO:0000259" key="9">
    <source>
        <dbReference type="Pfam" id="PF05956"/>
    </source>
</evidence>
<dbReference type="GO" id="GO:0080090">
    <property type="term" value="P:regulation of primary metabolic process"/>
    <property type="evidence" value="ECO:0007669"/>
    <property type="project" value="UniProtKB-ARBA"/>
</dbReference>
<dbReference type="Pfam" id="PF16629">
    <property type="entry name" value="Arm_APC_u3"/>
    <property type="match status" value="1"/>
</dbReference>
<evidence type="ECO:0000256" key="4">
    <source>
        <dbReference type="ARBA" id="ARBA00023054"/>
    </source>
</evidence>
<dbReference type="Gene3D" id="1.25.10.10">
    <property type="entry name" value="Leucine-rich Repeat Variant"/>
    <property type="match status" value="1"/>
</dbReference>
<dbReference type="InterPro" id="IPR026831">
    <property type="entry name" value="APC_dom"/>
</dbReference>
<dbReference type="GO" id="GO:0005881">
    <property type="term" value="C:cytoplasmic microtubule"/>
    <property type="evidence" value="ECO:0007669"/>
    <property type="project" value="TreeGrafter"/>
</dbReference>
<evidence type="ECO:0000256" key="6">
    <source>
        <dbReference type="SAM" id="Coils"/>
    </source>
</evidence>
<feature type="compositionally biased region" description="Acidic residues" evidence="7">
    <location>
        <begin position="1192"/>
        <end position="1202"/>
    </location>
</feature>
<feature type="compositionally biased region" description="Low complexity" evidence="7">
    <location>
        <begin position="1422"/>
        <end position="1443"/>
    </location>
</feature>
<dbReference type="Pfam" id="PF05956">
    <property type="entry name" value="APC_basic"/>
    <property type="match status" value="1"/>
</dbReference>
<dbReference type="GO" id="GO:0016477">
    <property type="term" value="P:cell migration"/>
    <property type="evidence" value="ECO:0007669"/>
    <property type="project" value="TreeGrafter"/>
</dbReference>
<dbReference type="GO" id="GO:0008285">
    <property type="term" value="P:negative regulation of cell population proliferation"/>
    <property type="evidence" value="ECO:0007669"/>
    <property type="project" value="UniProtKB-ARBA"/>
</dbReference>
<feature type="compositionally biased region" description="Gly residues" evidence="7">
    <location>
        <begin position="2489"/>
        <end position="2505"/>
    </location>
</feature>
<feature type="domain" description="EB-1 binding" evidence="8">
    <location>
        <begin position="2964"/>
        <end position="3068"/>
    </location>
</feature>